<feature type="disulfide bond" description="Redox-active" evidence="12">
    <location>
        <begin position="44"/>
        <end position="49"/>
    </location>
</feature>
<comment type="cofactor">
    <cofactor evidence="11">
        <name>FAD</name>
        <dbReference type="ChEBI" id="CHEBI:57692"/>
    </cofactor>
    <text evidence="11">Binds 1 FAD per subunit.</text>
</comment>
<dbReference type="InterPro" id="IPR004099">
    <property type="entry name" value="Pyr_nucl-diS_OxRdtase_dimer"/>
</dbReference>
<dbReference type="GO" id="GO:0005829">
    <property type="term" value="C:cytosol"/>
    <property type="evidence" value="ECO:0007669"/>
    <property type="project" value="TreeGrafter"/>
</dbReference>
<keyword evidence="4 11" id="KW-0274">FAD</keyword>
<keyword evidence="3 13" id="KW-0285">Flavoprotein</keyword>
<evidence type="ECO:0000256" key="15">
    <source>
        <dbReference type="SAM" id="MobiDB-lite"/>
    </source>
</evidence>
<gene>
    <name evidence="18" type="primary">gor</name>
    <name evidence="18" type="ORF">D3272_03550</name>
</gene>
<keyword evidence="7" id="KW-1015">Disulfide bond</keyword>
<dbReference type="NCBIfam" id="NF004776">
    <property type="entry name" value="PRK06116.1"/>
    <property type="match status" value="1"/>
</dbReference>
<evidence type="ECO:0000256" key="6">
    <source>
        <dbReference type="ARBA" id="ARBA00023002"/>
    </source>
</evidence>
<name>A0A4Q2RHG3_9HYPH</name>
<evidence type="ECO:0000256" key="11">
    <source>
        <dbReference type="PIRSR" id="PIRSR000350-3"/>
    </source>
</evidence>
<feature type="binding site" evidence="11">
    <location>
        <position position="53"/>
    </location>
    <ligand>
        <name>FAD</name>
        <dbReference type="ChEBI" id="CHEBI:57692"/>
    </ligand>
</feature>
<reference evidence="18 19" key="1">
    <citation type="submission" date="2018-09" db="EMBL/GenBank/DDBJ databases">
        <authorList>
            <person name="Grouzdev D.S."/>
            <person name="Krutkina M.S."/>
        </authorList>
    </citation>
    <scope>NUCLEOTIDE SEQUENCE [LARGE SCALE GENOMIC DNA]</scope>
    <source>
        <strain evidence="18 19">RmlP001</strain>
    </source>
</reference>
<dbReference type="Proteomes" id="UP000289411">
    <property type="component" value="Unassembled WGS sequence"/>
</dbReference>
<dbReference type="GO" id="GO:0034599">
    <property type="term" value="P:cellular response to oxidative stress"/>
    <property type="evidence" value="ECO:0007669"/>
    <property type="project" value="TreeGrafter"/>
</dbReference>
<keyword evidence="11" id="KW-0520">NAD</keyword>
<evidence type="ECO:0000256" key="10">
    <source>
        <dbReference type="PIRSR" id="PIRSR000350-2"/>
    </source>
</evidence>
<dbReference type="Pfam" id="PF02852">
    <property type="entry name" value="Pyr_redox_dim"/>
    <property type="match status" value="1"/>
</dbReference>
<comment type="function">
    <text evidence="14">Catalyzes the reduction of glutathione disulfide (GSSG) to reduced glutathione (GSH).</text>
</comment>
<dbReference type="InterPro" id="IPR001100">
    <property type="entry name" value="Pyr_nuc-diS_OxRdtase"/>
</dbReference>
<feature type="region of interest" description="Disordered" evidence="15">
    <location>
        <begin position="453"/>
        <end position="476"/>
    </location>
</feature>
<evidence type="ECO:0000256" key="5">
    <source>
        <dbReference type="ARBA" id="ARBA00022857"/>
    </source>
</evidence>
<dbReference type="Gene3D" id="3.30.390.30">
    <property type="match status" value="1"/>
</dbReference>
<dbReference type="PROSITE" id="PS00076">
    <property type="entry name" value="PYRIDINE_REDOX_1"/>
    <property type="match status" value="1"/>
</dbReference>
<feature type="binding site" evidence="11">
    <location>
        <position position="264"/>
    </location>
    <ligand>
        <name>NAD(+)</name>
        <dbReference type="ChEBI" id="CHEBI:57540"/>
    </ligand>
</feature>
<keyword evidence="8 13" id="KW-0676">Redox-active center</keyword>
<proteinExistence type="inferred from homology"/>
<dbReference type="GO" id="GO:0045454">
    <property type="term" value="P:cell redox homeostasis"/>
    <property type="evidence" value="ECO:0007669"/>
    <property type="project" value="InterPro"/>
</dbReference>
<dbReference type="OrthoDB" id="9776382at2"/>
<dbReference type="InterPro" id="IPR016156">
    <property type="entry name" value="FAD/NAD-linked_Rdtase_dimer_sf"/>
</dbReference>
<dbReference type="Pfam" id="PF07992">
    <property type="entry name" value="Pyr_redox_2"/>
    <property type="match status" value="1"/>
</dbReference>
<keyword evidence="5 14" id="KW-0521">NADP</keyword>
<evidence type="ECO:0000259" key="17">
    <source>
        <dbReference type="Pfam" id="PF07992"/>
    </source>
</evidence>
<feature type="binding site" evidence="11">
    <location>
        <begin position="177"/>
        <end position="184"/>
    </location>
    <ligand>
        <name>NAD(+)</name>
        <dbReference type="ChEBI" id="CHEBI:57540"/>
    </ligand>
</feature>
<dbReference type="GO" id="GO:0050661">
    <property type="term" value="F:NADP binding"/>
    <property type="evidence" value="ECO:0007669"/>
    <property type="project" value="InterPro"/>
</dbReference>
<dbReference type="PIRSF" id="PIRSF000350">
    <property type="entry name" value="Mercury_reductase_MerA"/>
    <property type="match status" value="1"/>
</dbReference>
<dbReference type="GO" id="GO:0004362">
    <property type="term" value="F:glutathione-disulfide reductase (NADPH) activity"/>
    <property type="evidence" value="ECO:0007669"/>
    <property type="project" value="UniProtKB-EC"/>
</dbReference>
<feature type="domain" description="Pyridine nucleotide-disulphide oxidoreductase dimerisation" evidence="16">
    <location>
        <begin position="340"/>
        <end position="448"/>
    </location>
</feature>
<dbReference type="PANTHER" id="PTHR42737:SF2">
    <property type="entry name" value="GLUTATHIONE REDUCTASE"/>
    <property type="match status" value="1"/>
</dbReference>
<dbReference type="NCBIfam" id="TIGR01424">
    <property type="entry name" value="gluta_reduc_2"/>
    <property type="match status" value="1"/>
</dbReference>
<dbReference type="EMBL" id="QYBC01000002">
    <property type="protein sequence ID" value="RYB07154.1"/>
    <property type="molecule type" value="Genomic_DNA"/>
</dbReference>
<dbReference type="RefSeq" id="WP_129217740.1">
    <property type="nucleotide sequence ID" value="NZ_QYBC01000002.1"/>
</dbReference>
<dbReference type="Gene3D" id="3.50.50.60">
    <property type="entry name" value="FAD/NAD(P)-binding domain"/>
    <property type="match status" value="2"/>
</dbReference>
<evidence type="ECO:0000256" key="13">
    <source>
        <dbReference type="RuleBase" id="RU003691"/>
    </source>
</evidence>
<protein>
    <recommendedName>
        <fullName evidence="14">Glutathione reductase</fullName>
        <shortName evidence="14">GRase</shortName>
        <ecNumber evidence="14">1.8.1.7</ecNumber>
    </recommendedName>
</protein>
<keyword evidence="19" id="KW-1185">Reference proteome</keyword>
<evidence type="ECO:0000256" key="14">
    <source>
        <dbReference type="RuleBase" id="RU365040"/>
    </source>
</evidence>
<dbReference type="AlphaFoldDB" id="A0A4Q2RHG3"/>
<dbReference type="SUPFAM" id="SSF55424">
    <property type="entry name" value="FAD/NAD-linked reductases, dimerisation (C-terminal) domain"/>
    <property type="match status" value="1"/>
</dbReference>
<dbReference type="InterPro" id="IPR036188">
    <property type="entry name" value="FAD/NAD-bd_sf"/>
</dbReference>
<comment type="subunit">
    <text evidence="2">Homodimer.</text>
</comment>
<sequence length="476" mass="50722">MSTPEKVDFFVIGAGSGGVRAGRIAASHGARVVVAEDHRIGGTCVIRGCVPKKLYVYASRFADEFADAAGFGWTLGATRFDWPALVRAKEGEISRLSGLYRQNLEKAGARFVETRARLEGPHGIVTADGRRFEAEHILVATGGRPTLHPEIPGLEYAITSNEIFDLPVFPRRLLVVGAGYIGLEFASVFARLGAEVTVAFRGDQILGGFDHDMREGLAAALTHAGITLMPRTLPKALRWSDGQVEVAMPDGSVLSVDQVLVATGRAPNTRNLGLGEAGVELDGKGAVKVDAFSASRVPSVHAVGDVTDRINLTPVAVREGHALADTLFGGRPTSVDHEHVASGVFTTPEIGSVGLAEHQARERFDVVDIYRASFRPLKATLSGRQEKVTFKLVVDGITDRVLGVHILGPEAGEMIQMCAIAVRMGATKRDFDATMAVHPTMAEEIVTMRSRSARHVRPASGDLDAAARVRSGTPAG</sequence>
<comment type="catalytic activity">
    <reaction evidence="9 14">
        <text>2 glutathione + NADP(+) = glutathione disulfide + NADPH + H(+)</text>
        <dbReference type="Rhea" id="RHEA:11740"/>
        <dbReference type="ChEBI" id="CHEBI:15378"/>
        <dbReference type="ChEBI" id="CHEBI:57783"/>
        <dbReference type="ChEBI" id="CHEBI:57925"/>
        <dbReference type="ChEBI" id="CHEBI:58297"/>
        <dbReference type="ChEBI" id="CHEBI:58349"/>
        <dbReference type="EC" id="1.8.1.7"/>
    </reaction>
</comment>
<comment type="similarity">
    <text evidence="1 13">Belongs to the class-I pyridine nucleotide-disulfide oxidoreductase family.</text>
</comment>
<evidence type="ECO:0000256" key="1">
    <source>
        <dbReference type="ARBA" id="ARBA00007532"/>
    </source>
</evidence>
<dbReference type="PANTHER" id="PTHR42737">
    <property type="entry name" value="GLUTATHIONE REDUCTASE"/>
    <property type="match status" value="1"/>
</dbReference>
<dbReference type="GO" id="GO:0006749">
    <property type="term" value="P:glutathione metabolic process"/>
    <property type="evidence" value="ECO:0007669"/>
    <property type="project" value="InterPro"/>
</dbReference>
<dbReference type="GO" id="GO:0050660">
    <property type="term" value="F:flavin adenine dinucleotide binding"/>
    <property type="evidence" value="ECO:0007669"/>
    <property type="project" value="InterPro"/>
</dbReference>
<feature type="domain" description="FAD/NAD(P)-binding" evidence="17">
    <location>
        <begin position="8"/>
        <end position="320"/>
    </location>
</feature>
<evidence type="ECO:0000256" key="12">
    <source>
        <dbReference type="PIRSR" id="PIRSR000350-4"/>
    </source>
</evidence>
<dbReference type="InterPro" id="IPR046952">
    <property type="entry name" value="GSHR/TRXR-like"/>
</dbReference>
<evidence type="ECO:0000259" key="16">
    <source>
        <dbReference type="Pfam" id="PF02852"/>
    </source>
</evidence>
<feature type="binding site" evidence="11">
    <location>
        <position position="305"/>
    </location>
    <ligand>
        <name>NAD(+)</name>
        <dbReference type="ChEBI" id="CHEBI:57540"/>
    </ligand>
</feature>
<evidence type="ECO:0000256" key="4">
    <source>
        <dbReference type="ARBA" id="ARBA00022827"/>
    </source>
</evidence>
<dbReference type="InterPro" id="IPR012999">
    <property type="entry name" value="Pyr_OxRdtase_I_AS"/>
</dbReference>
<evidence type="ECO:0000256" key="9">
    <source>
        <dbReference type="ARBA" id="ARBA00049142"/>
    </source>
</evidence>
<dbReference type="SUPFAM" id="SSF51905">
    <property type="entry name" value="FAD/NAD(P)-binding domain"/>
    <property type="match status" value="1"/>
</dbReference>
<feature type="active site" description="Proton acceptor" evidence="10">
    <location>
        <position position="438"/>
    </location>
</feature>
<keyword evidence="6 13" id="KW-0560">Oxidoreductase</keyword>
<dbReference type="PRINTS" id="PR00368">
    <property type="entry name" value="FADPNR"/>
</dbReference>
<accession>A0A4Q2RHG3</accession>
<evidence type="ECO:0000256" key="7">
    <source>
        <dbReference type="ARBA" id="ARBA00023157"/>
    </source>
</evidence>
<dbReference type="PRINTS" id="PR00411">
    <property type="entry name" value="PNDRDTASEI"/>
</dbReference>
<evidence type="ECO:0000256" key="3">
    <source>
        <dbReference type="ARBA" id="ARBA00022630"/>
    </source>
</evidence>
<evidence type="ECO:0000256" key="2">
    <source>
        <dbReference type="ARBA" id="ARBA00011738"/>
    </source>
</evidence>
<evidence type="ECO:0000313" key="19">
    <source>
        <dbReference type="Proteomes" id="UP000289411"/>
    </source>
</evidence>
<dbReference type="InterPro" id="IPR023753">
    <property type="entry name" value="FAD/NAD-binding_dom"/>
</dbReference>
<evidence type="ECO:0000313" key="18">
    <source>
        <dbReference type="EMBL" id="RYB07154.1"/>
    </source>
</evidence>
<organism evidence="18 19">
    <name type="scientific">Lichenibacterium ramalinae</name>
    <dbReference type="NCBI Taxonomy" id="2316527"/>
    <lineage>
        <taxon>Bacteria</taxon>
        <taxon>Pseudomonadati</taxon>
        <taxon>Pseudomonadota</taxon>
        <taxon>Alphaproteobacteria</taxon>
        <taxon>Hyphomicrobiales</taxon>
        <taxon>Lichenihabitantaceae</taxon>
        <taxon>Lichenibacterium</taxon>
    </lineage>
</organism>
<keyword evidence="11" id="KW-0547">Nucleotide-binding</keyword>
<dbReference type="EC" id="1.8.1.7" evidence="14"/>
<comment type="caution">
    <text evidence="18">The sequence shown here is derived from an EMBL/GenBank/DDBJ whole genome shotgun (WGS) entry which is preliminary data.</text>
</comment>
<reference evidence="18 19" key="2">
    <citation type="submission" date="2019-02" db="EMBL/GenBank/DDBJ databases">
        <title>'Lichenibacterium ramalinii' gen. nov. sp. nov., 'Lichenibacterium minor' gen. nov. sp. nov.</title>
        <authorList>
            <person name="Pankratov T."/>
        </authorList>
    </citation>
    <scope>NUCLEOTIDE SEQUENCE [LARGE SCALE GENOMIC DNA]</scope>
    <source>
        <strain evidence="18 19">RmlP001</strain>
    </source>
</reference>
<evidence type="ECO:0000256" key="8">
    <source>
        <dbReference type="ARBA" id="ARBA00023284"/>
    </source>
</evidence>
<dbReference type="InterPro" id="IPR006324">
    <property type="entry name" value="GSHR"/>
</dbReference>